<evidence type="ECO:0000313" key="3">
    <source>
        <dbReference type="Proteomes" id="UP000249396"/>
    </source>
</evidence>
<organism evidence="2 3">
    <name type="scientific">Candidatus Methylumidiphilus alinenensis</name>
    <dbReference type="NCBI Taxonomy" id="2202197"/>
    <lineage>
        <taxon>Bacteria</taxon>
        <taxon>Pseudomonadati</taxon>
        <taxon>Pseudomonadota</taxon>
        <taxon>Gammaproteobacteria</taxon>
        <taxon>Methylococcales</taxon>
        <taxon>Candidatus Methylumidiphilus</taxon>
    </lineage>
</organism>
<dbReference type="SUPFAM" id="SSF47598">
    <property type="entry name" value="Ribbon-helix-helix"/>
    <property type="match status" value="1"/>
</dbReference>
<accession>A0A2W4RWD0</accession>
<gene>
    <name evidence="2" type="ORF">DM484_00415</name>
</gene>
<evidence type="ECO:0000313" key="2">
    <source>
        <dbReference type="EMBL" id="PZN87263.1"/>
    </source>
</evidence>
<sequence length="133" mass="14799">MLYPVYIFPGDLETAHGVVFPDFPGCFSAADEWEDLPRMMQEAVEVHFEGEEVDIPPPSPLEKLMADPEYTGGIWLLADIDLAHVHNKPRSVRLDIFLPSELVSRIDECAKAQGATRSRFLTDAVQQAIGQSS</sequence>
<dbReference type="Pfam" id="PF15919">
    <property type="entry name" value="HicB_lk_antitox"/>
    <property type="match status" value="1"/>
</dbReference>
<name>A0A2W4RWD0_9GAMM</name>
<protein>
    <submittedName>
        <fullName evidence="2">HicB family protein</fullName>
    </submittedName>
</protein>
<dbReference type="GO" id="GO:0006355">
    <property type="term" value="P:regulation of DNA-templated transcription"/>
    <property type="evidence" value="ECO:0007669"/>
    <property type="project" value="InterPro"/>
</dbReference>
<dbReference type="InterPro" id="IPR035069">
    <property type="entry name" value="TTHA1013/TTHA0281-like"/>
</dbReference>
<dbReference type="EMBL" id="QJPH01000046">
    <property type="protein sequence ID" value="PZN87263.1"/>
    <property type="molecule type" value="Genomic_DNA"/>
</dbReference>
<dbReference type="InterPro" id="IPR010985">
    <property type="entry name" value="Ribbon_hlx_hlx"/>
</dbReference>
<proteinExistence type="predicted"/>
<reference evidence="2 3" key="1">
    <citation type="journal article" date="2018" name="Aquat. Microb. Ecol.">
        <title>Gammaproteobacterial methanotrophs dominate.</title>
        <authorList>
            <person name="Rissanen A.J."/>
            <person name="Saarenheimo J."/>
            <person name="Tiirola M."/>
            <person name="Peura S."/>
            <person name="Aalto S.L."/>
            <person name="Karvinen A."/>
            <person name="Nykanen H."/>
        </authorList>
    </citation>
    <scope>NUCLEOTIDE SEQUENCE [LARGE SCALE GENOMIC DNA]</scope>
    <source>
        <strain evidence="2">AMbin10</strain>
    </source>
</reference>
<dbReference type="Gene3D" id="3.30.160.250">
    <property type="match status" value="1"/>
</dbReference>
<dbReference type="InterPro" id="IPR031807">
    <property type="entry name" value="HicB-like"/>
</dbReference>
<comment type="caution">
    <text evidence="2">The sequence shown here is derived from an EMBL/GenBank/DDBJ whole genome shotgun (WGS) entry which is preliminary data.</text>
</comment>
<dbReference type="SUPFAM" id="SSF143100">
    <property type="entry name" value="TTHA1013/TTHA0281-like"/>
    <property type="match status" value="1"/>
</dbReference>
<evidence type="ECO:0000259" key="1">
    <source>
        <dbReference type="Pfam" id="PF15919"/>
    </source>
</evidence>
<dbReference type="AlphaFoldDB" id="A0A2W4RWD0"/>
<feature type="domain" description="HicB-like antitoxin of toxin-antitoxin system" evidence="1">
    <location>
        <begin position="3"/>
        <end position="123"/>
    </location>
</feature>
<dbReference type="Proteomes" id="UP000249396">
    <property type="component" value="Unassembled WGS sequence"/>
</dbReference>